<accession>A0A7J0EFQ6</accession>
<dbReference type="OrthoDB" id="1912023at2759"/>
<dbReference type="Gene3D" id="3.40.630.30">
    <property type="match status" value="1"/>
</dbReference>
<feature type="domain" description="N-acetyltransferase" evidence="1">
    <location>
        <begin position="147"/>
        <end position="227"/>
    </location>
</feature>
<evidence type="ECO:0000313" key="2">
    <source>
        <dbReference type="EMBL" id="GFY85295.1"/>
    </source>
</evidence>
<dbReference type="AlphaFoldDB" id="A0A7J0EFQ6"/>
<dbReference type="Pfam" id="PF00583">
    <property type="entry name" value="Acetyltransf_1"/>
    <property type="match status" value="1"/>
</dbReference>
<dbReference type="SUPFAM" id="SSF55729">
    <property type="entry name" value="Acyl-CoA N-acyltransferases (Nat)"/>
    <property type="match status" value="1"/>
</dbReference>
<dbReference type="EMBL" id="BJWL01000004">
    <property type="protein sequence ID" value="GFY85295.1"/>
    <property type="molecule type" value="Genomic_DNA"/>
</dbReference>
<dbReference type="GO" id="GO:0008080">
    <property type="term" value="F:N-acetyltransferase activity"/>
    <property type="evidence" value="ECO:0007669"/>
    <property type="project" value="TreeGrafter"/>
</dbReference>
<keyword evidence="2" id="KW-0012">Acyltransferase</keyword>
<dbReference type="CDD" id="cd04301">
    <property type="entry name" value="NAT_SF"/>
    <property type="match status" value="1"/>
</dbReference>
<dbReference type="InterPro" id="IPR016181">
    <property type="entry name" value="Acyl_CoA_acyltransferase"/>
</dbReference>
<protein>
    <submittedName>
        <fullName evidence="2">Acyl-CoA N-acyltransferases (NAT) superfamily protein</fullName>
    </submittedName>
</protein>
<comment type="caution">
    <text evidence="2">The sequence shown here is derived from an EMBL/GenBank/DDBJ whole genome shotgun (WGS) entry which is preliminary data.</text>
</comment>
<name>A0A7J0EFQ6_9ERIC</name>
<organism evidence="2 3">
    <name type="scientific">Actinidia rufa</name>
    <dbReference type="NCBI Taxonomy" id="165716"/>
    <lineage>
        <taxon>Eukaryota</taxon>
        <taxon>Viridiplantae</taxon>
        <taxon>Streptophyta</taxon>
        <taxon>Embryophyta</taxon>
        <taxon>Tracheophyta</taxon>
        <taxon>Spermatophyta</taxon>
        <taxon>Magnoliopsida</taxon>
        <taxon>eudicotyledons</taxon>
        <taxon>Gunneridae</taxon>
        <taxon>Pentapetalae</taxon>
        <taxon>asterids</taxon>
        <taxon>Ericales</taxon>
        <taxon>Actinidiaceae</taxon>
        <taxon>Actinidia</taxon>
    </lineage>
</organism>
<gene>
    <name evidence="2" type="ORF">Acr_04g0000330</name>
</gene>
<dbReference type="GO" id="GO:0007064">
    <property type="term" value="P:mitotic sister chromatid cohesion"/>
    <property type="evidence" value="ECO:0007669"/>
    <property type="project" value="TreeGrafter"/>
</dbReference>
<dbReference type="GO" id="GO:0031415">
    <property type="term" value="C:NatA complex"/>
    <property type="evidence" value="ECO:0007669"/>
    <property type="project" value="TreeGrafter"/>
</dbReference>
<dbReference type="PANTHER" id="PTHR42919:SF20">
    <property type="entry name" value="GCN5-RELATED N-ACETYLTRANSFERASE 10, CHLOROPLASTIC"/>
    <property type="match status" value="1"/>
</dbReference>
<dbReference type="PANTHER" id="PTHR42919">
    <property type="entry name" value="N-ALPHA-ACETYLTRANSFERASE"/>
    <property type="match status" value="1"/>
</dbReference>
<keyword evidence="2" id="KW-0808">Transferase</keyword>
<proteinExistence type="predicted"/>
<reference evidence="2 3" key="1">
    <citation type="submission" date="2019-07" db="EMBL/GenBank/DDBJ databases">
        <title>De Novo Assembly of kiwifruit Actinidia rufa.</title>
        <authorList>
            <person name="Sugita-Konishi S."/>
            <person name="Sato K."/>
            <person name="Mori E."/>
            <person name="Abe Y."/>
            <person name="Kisaki G."/>
            <person name="Hamano K."/>
            <person name="Suezawa K."/>
            <person name="Otani M."/>
            <person name="Fukuda T."/>
            <person name="Manabe T."/>
            <person name="Gomi K."/>
            <person name="Tabuchi M."/>
            <person name="Akimitsu K."/>
            <person name="Kataoka I."/>
        </authorList>
    </citation>
    <scope>NUCLEOTIDE SEQUENCE [LARGE SCALE GENOMIC DNA]</scope>
    <source>
        <strain evidence="3">cv. Fuchu</strain>
    </source>
</reference>
<evidence type="ECO:0000259" key="1">
    <source>
        <dbReference type="Pfam" id="PF00583"/>
    </source>
</evidence>
<sequence>MAHMPSTYSNIPKVIFREARFVGAKKDEIVLTNFRRSWNSAVHTGRISEKRTVERERGFMVHCCTSFSTSEAGKIGVTENYGDSEGQFGYLVGEYGWKVRRMVEEQSEMTKVAQIQAEAFHEPVLLFNDVFFHFFQAEVLSGLLYRLRNSPPDRYACLVAEPNYTDAPEELVGVVDVTVLRDEAVLRHLPGANEYLYVSGIAVLNEFRRKKVATALLKACDMVSVLWGYGYLVLRAYEDDWGLSNCMEMQASLLSLEIPRG</sequence>
<evidence type="ECO:0000313" key="3">
    <source>
        <dbReference type="Proteomes" id="UP000585474"/>
    </source>
</evidence>
<dbReference type="Proteomes" id="UP000585474">
    <property type="component" value="Unassembled WGS sequence"/>
</dbReference>
<keyword evidence="3" id="KW-1185">Reference proteome</keyword>
<dbReference type="InterPro" id="IPR051556">
    <property type="entry name" value="N-term/lysine_N-AcTrnsfr"/>
</dbReference>
<dbReference type="InterPro" id="IPR000182">
    <property type="entry name" value="GNAT_dom"/>
</dbReference>